<organism evidence="1">
    <name type="scientific">Arundo donax</name>
    <name type="common">Giant reed</name>
    <name type="synonym">Donax arundinaceus</name>
    <dbReference type="NCBI Taxonomy" id="35708"/>
    <lineage>
        <taxon>Eukaryota</taxon>
        <taxon>Viridiplantae</taxon>
        <taxon>Streptophyta</taxon>
        <taxon>Embryophyta</taxon>
        <taxon>Tracheophyta</taxon>
        <taxon>Spermatophyta</taxon>
        <taxon>Magnoliopsida</taxon>
        <taxon>Liliopsida</taxon>
        <taxon>Poales</taxon>
        <taxon>Poaceae</taxon>
        <taxon>PACMAD clade</taxon>
        <taxon>Arundinoideae</taxon>
        <taxon>Arundineae</taxon>
        <taxon>Arundo</taxon>
    </lineage>
</organism>
<reference evidence="1" key="2">
    <citation type="journal article" date="2015" name="Data Brief">
        <title>Shoot transcriptome of the giant reed, Arundo donax.</title>
        <authorList>
            <person name="Barrero R.A."/>
            <person name="Guerrero F.D."/>
            <person name="Moolhuijzen P."/>
            <person name="Goolsby J.A."/>
            <person name="Tidwell J."/>
            <person name="Bellgard S.E."/>
            <person name="Bellgard M.I."/>
        </authorList>
    </citation>
    <scope>NUCLEOTIDE SEQUENCE</scope>
    <source>
        <tissue evidence="1">Shoot tissue taken approximately 20 cm above the soil surface</tissue>
    </source>
</reference>
<evidence type="ECO:0000313" key="1">
    <source>
        <dbReference type="EMBL" id="JAE27548.1"/>
    </source>
</evidence>
<dbReference type="EMBL" id="GBRH01170348">
    <property type="protein sequence ID" value="JAE27548.1"/>
    <property type="molecule type" value="Transcribed_RNA"/>
</dbReference>
<name>A0A0A9H3V6_ARUDO</name>
<proteinExistence type="predicted"/>
<reference evidence="1" key="1">
    <citation type="submission" date="2014-09" db="EMBL/GenBank/DDBJ databases">
        <authorList>
            <person name="Magalhaes I.L.F."/>
            <person name="Oliveira U."/>
            <person name="Santos F.R."/>
            <person name="Vidigal T.H.D.A."/>
            <person name="Brescovit A.D."/>
            <person name="Santos A.J."/>
        </authorList>
    </citation>
    <scope>NUCLEOTIDE SEQUENCE</scope>
    <source>
        <tissue evidence="1">Shoot tissue taken approximately 20 cm above the soil surface</tissue>
    </source>
</reference>
<accession>A0A0A9H3V6</accession>
<sequence length="13" mass="1694">MYRFEWQILSCAF</sequence>
<protein>
    <submittedName>
        <fullName evidence="1">Uncharacterized protein</fullName>
    </submittedName>
</protein>